<keyword evidence="2" id="KW-1185">Reference proteome</keyword>
<reference evidence="1" key="1">
    <citation type="submission" date="2022-02" db="EMBL/GenBank/DDBJ databases">
        <title>Plant Genome Project.</title>
        <authorList>
            <person name="Zhang R.-G."/>
        </authorList>
    </citation>
    <scope>NUCLEOTIDE SEQUENCE</scope>
    <source>
        <strain evidence="1">AT1</strain>
    </source>
</reference>
<sequence length="620" mass="68034">MDLVTDFPALNSVNNAANPNSRNPSLRRDAGSSAEIGTSTPAATEVEQGTWSTIVSQGSGDSRMKMSYFPSVVTEDKTVVYLPPSVEAKGCEQWADCVVGHFLEKKVPYLQVRNIVKQIWKKFGIYEVLSNDNGFYFFKFSQENAMRKVIEAGPWLIAGQSSGTTQLGEKGTMPVPSQVDPSPVVPRSGDKVTSPDKKSGSPRRHAPALAPLKICDGAAIDLLVKQYGGVQTVKPSLEERPLPAGEDLGDIGFLPSPAPVATGLLMNQFSPLAIAEGDPVKDPDPTSNGCLRDIPPPLLVHELEMEHFGDLEEQVSISIDQNEIPVLDSEDDSFSSSVFDEFGIFKRNGLTRIHEGSKCYHIITGCIAKDMINDTNVAAVHKIPWSGSNGRLEAFRISSAEMVKKCGGNGNAKHAWYGGSRDEICQIITHGFKRCRQSDNGEDGFGVHLYPLELVMDGLLTSTEDDYGLRHLLMCNVILGKTEVVRLGSKQFKPSSDEFDSGVDDLLEPNRIVIWEAYMNSRIFPSSVVSFRAFNVRGFGRDRTPVYKPTTQCVEFSVLIPKLANVLPSSKMAVLHKYQSEFRRNKISRAQLIYRLRQLAGDELLSDVIKTRESDGTGAA</sequence>
<gene>
    <name evidence="1" type="ORF">RHMOL_Rhmol04G0117600</name>
</gene>
<evidence type="ECO:0000313" key="2">
    <source>
        <dbReference type="Proteomes" id="UP001062846"/>
    </source>
</evidence>
<comment type="caution">
    <text evidence="1">The sequence shown here is derived from an EMBL/GenBank/DDBJ whole genome shotgun (WGS) entry which is preliminary data.</text>
</comment>
<dbReference type="EMBL" id="CM046391">
    <property type="protein sequence ID" value="KAI8558704.1"/>
    <property type="molecule type" value="Genomic_DNA"/>
</dbReference>
<evidence type="ECO:0000313" key="1">
    <source>
        <dbReference type="EMBL" id="KAI8558704.1"/>
    </source>
</evidence>
<name>A0ACC0P0G4_RHOML</name>
<protein>
    <submittedName>
        <fullName evidence="1">Uncharacterized protein</fullName>
    </submittedName>
</protein>
<proteinExistence type="predicted"/>
<organism evidence="1 2">
    <name type="scientific">Rhododendron molle</name>
    <name type="common">Chinese azalea</name>
    <name type="synonym">Azalea mollis</name>
    <dbReference type="NCBI Taxonomy" id="49168"/>
    <lineage>
        <taxon>Eukaryota</taxon>
        <taxon>Viridiplantae</taxon>
        <taxon>Streptophyta</taxon>
        <taxon>Embryophyta</taxon>
        <taxon>Tracheophyta</taxon>
        <taxon>Spermatophyta</taxon>
        <taxon>Magnoliopsida</taxon>
        <taxon>eudicotyledons</taxon>
        <taxon>Gunneridae</taxon>
        <taxon>Pentapetalae</taxon>
        <taxon>asterids</taxon>
        <taxon>Ericales</taxon>
        <taxon>Ericaceae</taxon>
        <taxon>Ericoideae</taxon>
        <taxon>Rhodoreae</taxon>
        <taxon>Rhododendron</taxon>
    </lineage>
</organism>
<accession>A0ACC0P0G4</accession>
<dbReference type="Proteomes" id="UP001062846">
    <property type="component" value="Chromosome 4"/>
</dbReference>